<reference evidence="1" key="1">
    <citation type="submission" date="2022-09" db="EMBL/GenBank/DDBJ databases">
        <title>Interaction between co-microsymbionts with complementary sets of symbiotic genes in legume-rhizobium systems.</title>
        <authorList>
            <person name="Safronova V."/>
            <person name="Sazanova A."/>
            <person name="Afonin A."/>
            <person name="Chirak E."/>
        </authorList>
    </citation>
    <scope>NUCLEOTIDE SEQUENCE</scope>
    <source>
        <strain evidence="1">A18/3m</strain>
    </source>
</reference>
<name>A0ACD4D1U1_9HYPH</name>
<proteinExistence type="predicted"/>
<organism evidence="1 2">
    <name type="scientific">Phyllobacterium zundukense</name>
    <dbReference type="NCBI Taxonomy" id="1867719"/>
    <lineage>
        <taxon>Bacteria</taxon>
        <taxon>Pseudomonadati</taxon>
        <taxon>Pseudomonadota</taxon>
        <taxon>Alphaproteobacteria</taxon>
        <taxon>Hyphomicrobiales</taxon>
        <taxon>Phyllobacteriaceae</taxon>
        <taxon>Phyllobacterium</taxon>
    </lineage>
</organism>
<protein>
    <submittedName>
        <fullName evidence="1">Uncharacterized protein</fullName>
    </submittedName>
</protein>
<gene>
    <name evidence="1" type="ORF">N8E88_24140</name>
</gene>
<accession>A0ACD4D1U1</accession>
<evidence type="ECO:0000313" key="1">
    <source>
        <dbReference type="EMBL" id="UXN59643.1"/>
    </source>
</evidence>
<dbReference type="Proteomes" id="UP001061991">
    <property type="component" value="Chromosome"/>
</dbReference>
<sequence>MAPITHVPHKDIDASLEIPREVCRALGLDNDRQWLRFDELNSFLWPGYDLRKRPGSLDKYDYGLLPKDLFEQLKYGILLRQQKLKAHIISRDD</sequence>
<dbReference type="EMBL" id="CP104973">
    <property type="protein sequence ID" value="UXN59643.1"/>
    <property type="molecule type" value="Genomic_DNA"/>
</dbReference>
<keyword evidence="2" id="KW-1185">Reference proteome</keyword>
<evidence type="ECO:0000313" key="2">
    <source>
        <dbReference type="Proteomes" id="UP001061991"/>
    </source>
</evidence>